<feature type="transmembrane region" description="Helical" evidence="9">
    <location>
        <begin position="291"/>
        <end position="310"/>
    </location>
</feature>
<dbReference type="PROSITE" id="PS50850">
    <property type="entry name" value="MFS"/>
    <property type="match status" value="1"/>
</dbReference>
<evidence type="ECO:0000256" key="3">
    <source>
        <dbReference type="ARBA" id="ARBA00022448"/>
    </source>
</evidence>
<keyword evidence="5 9" id="KW-0812">Transmembrane</keyword>
<dbReference type="InterPro" id="IPR020846">
    <property type="entry name" value="MFS_dom"/>
</dbReference>
<reference evidence="11 12" key="1">
    <citation type="submission" date="2022-02" db="EMBL/GenBank/DDBJ databases">
        <title>Uncovering new skin microbiome diversity through culturing and metagenomics.</title>
        <authorList>
            <person name="Conlan S."/>
            <person name="Deming C."/>
            <person name="Nisc Comparative Sequencing Program N."/>
            <person name="Segre J.A."/>
        </authorList>
    </citation>
    <scope>NUCLEOTIDE SEQUENCE [LARGE SCALE GENOMIC DNA]</scope>
    <source>
        <strain evidence="11 12">ACRQZ</strain>
    </source>
</reference>
<feature type="transmembrane region" description="Helical" evidence="9">
    <location>
        <begin position="27"/>
        <end position="44"/>
    </location>
</feature>
<comment type="similarity">
    <text evidence="2">Belongs to the major facilitator superfamily.</text>
</comment>
<comment type="caution">
    <text evidence="11">The sequence shown here is derived from an EMBL/GenBank/DDBJ whole genome shotgun (WGS) entry which is preliminary data.</text>
</comment>
<feature type="compositionally biased region" description="Pro residues" evidence="8">
    <location>
        <begin position="1"/>
        <end position="13"/>
    </location>
</feature>
<feature type="transmembrane region" description="Helical" evidence="9">
    <location>
        <begin position="64"/>
        <end position="81"/>
    </location>
</feature>
<proteinExistence type="inferred from homology"/>
<feature type="transmembrane region" description="Helical" evidence="9">
    <location>
        <begin position="116"/>
        <end position="139"/>
    </location>
</feature>
<name>A0ABS9Q0Z7_9MICO</name>
<dbReference type="CDD" id="cd17324">
    <property type="entry name" value="MFS_NepI_like"/>
    <property type="match status" value="1"/>
</dbReference>
<dbReference type="SUPFAM" id="SSF103473">
    <property type="entry name" value="MFS general substrate transporter"/>
    <property type="match status" value="1"/>
</dbReference>
<dbReference type="EMBL" id="JAKRCV010000006">
    <property type="protein sequence ID" value="MCG7320960.1"/>
    <property type="molecule type" value="Genomic_DNA"/>
</dbReference>
<dbReference type="InterPro" id="IPR036259">
    <property type="entry name" value="MFS_trans_sf"/>
</dbReference>
<evidence type="ECO:0000256" key="6">
    <source>
        <dbReference type="ARBA" id="ARBA00022989"/>
    </source>
</evidence>
<feature type="transmembrane region" description="Helical" evidence="9">
    <location>
        <begin position="316"/>
        <end position="337"/>
    </location>
</feature>
<feature type="transmembrane region" description="Helical" evidence="9">
    <location>
        <begin position="385"/>
        <end position="404"/>
    </location>
</feature>
<evidence type="ECO:0000259" key="10">
    <source>
        <dbReference type="PROSITE" id="PS50850"/>
    </source>
</evidence>
<sequence length="423" mass="43714">MPQPYAAPPPPPTAGGHRPGSPEYRRISWALFLAGLATFAMIYTTQPLLPELSRAFALTPAQSALSVSTTTFALGLALLVVGPSSEVLGRTRVMHVSLFASSVVTILTALSPSWTVLLVLRTLLGLAVAGLPAVAVAYLREEVHPSATARATGLYIGGTALGGMLGRLLTGGVADLLGWHWSIGSIGGLGLLCAVAVRAVLPGSRRFAPARLSLRELVAMNRRMLTDPALLALYGIAFCAMGAFVSVFNAMGFRLAAAPYHLSLAVAGLVFVVYALGSVSSERAGRLADRHGVRAVVPVALAIVLLGLLVTLGGSLWAVVGGLAVLTAGFFAAHGVASGWVAARATYVGRGTAQATSLYMFAYYLGSSVCGTVVGTAWSRGGWPLVVGFTGALLLLALVLSLWLRHVPSLAEPPVEDQGVRAA</sequence>
<feature type="transmembrane region" description="Helical" evidence="9">
    <location>
        <begin position="260"/>
        <end position="279"/>
    </location>
</feature>
<evidence type="ECO:0000256" key="8">
    <source>
        <dbReference type="SAM" id="MobiDB-lite"/>
    </source>
</evidence>
<keyword evidence="12" id="KW-1185">Reference proteome</keyword>
<feature type="transmembrane region" description="Helical" evidence="9">
    <location>
        <begin position="181"/>
        <end position="201"/>
    </location>
</feature>
<feature type="region of interest" description="Disordered" evidence="8">
    <location>
        <begin position="1"/>
        <end position="20"/>
    </location>
</feature>
<feature type="transmembrane region" description="Helical" evidence="9">
    <location>
        <begin position="151"/>
        <end position="169"/>
    </location>
</feature>
<dbReference type="Pfam" id="PF07690">
    <property type="entry name" value="MFS_1"/>
    <property type="match status" value="1"/>
</dbReference>
<evidence type="ECO:0000256" key="7">
    <source>
        <dbReference type="ARBA" id="ARBA00023136"/>
    </source>
</evidence>
<dbReference type="PANTHER" id="PTHR43271">
    <property type="entry name" value="BLL2771 PROTEIN"/>
    <property type="match status" value="1"/>
</dbReference>
<evidence type="ECO:0000256" key="1">
    <source>
        <dbReference type="ARBA" id="ARBA00004651"/>
    </source>
</evidence>
<feature type="domain" description="Major facilitator superfamily (MFS) profile" evidence="10">
    <location>
        <begin position="23"/>
        <end position="409"/>
    </location>
</feature>
<evidence type="ECO:0000256" key="2">
    <source>
        <dbReference type="ARBA" id="ARBA00008335"/>
    </source>
</evidence>
<keyword evidence="3" id="KW-0813">Transport</keyword>
<dbReference type="Gene3D" id="1.20.1250.20">
    <property type="entry name" value="MFS general substrate transporter like domains"/>
    <property type="match status" value="1"/>
</dbReference>
<keyword evidence="4" id="KW-1003">Cell membrane</keyword>
<organism evidence="11 12">
    <name type="scientific">Arsenicicoccus bolidensis</name>
    <dbReference type="NCBI Taxonomy" id="229480"/>
    <lineage>
        <taxon>Bacteria</taxon>
        <taxon>Bacillati</taxon>
        <taxon>Actinomycetota</taxon>
        <taxon>Actinomycetes</taxon>
        <taxon>Micrococcales</taxon>
        <taxon>Intrasporangiaceae</taxon>
        <taxon>Arsenicicoccus</taxon>
    </lineage>
</organism>
<feature type="transmembrane region" description="Helical" evidence="9">
    <location>
        <begin position="93"/>
        <end position="110"/>
    </location>
</feature>
<evidence type="ECO:0000313" key="12">
    <source>
        <dbReference type="Proteomes" id="UP001521931"/>
    </source>
</evidence>
<evidence type="ECO:0000256" key="5">
    <source>
        <dbReference type="ARBA" id="ARBA00022692"/>
    </source>
</evidence>
<feature type="transmembrane region" description="Helical" evidence="9">
    <location>
        <begin position="229"/>
        <end position="248"/>
    </location>
</feature>
<feature type="transmembrane region" description="Helical" evidence="9">
    <location>
        <begin position="358"/>
        <end position="379"/>
    </location>
</feature>
<keyword evidence="6 9" id="KW-1133">Transmembrane helix</keyword>
<comment type="subcellular location">
    <subcellularLocation>
        <location evidence="1">Cell membrane</location>
        <topology evidence="1">Multi-pass membrane protein</topology>
    </subcellularLocation>
</comment>
<protein>
    <submittedName>
        <fullName evidence="11">MFS transporter</fullName>
    </submittedName>
</protein>
<gene>
    <name evidence="11" type="ORF">MHL29_03495</name>
</gene>
<evidence type="ECO:0000256" key="4">
    <source>
        <dbReference type="ARBA" id="ARBA00022475"/>
    </source>
</evidence>
<dbReference type="RefSeq" id="WP_029212769.1">
    <property type="nucleotide sequence ID" value="NZ_JAKRCV010000006.1"/>
</dbReference>
<evidence type="ECO:0000256" key="9">
    <source>
        <dbReference type="SAM" id="Phobius"/>
    </source>
</evidence>
<accession>A0ABS9Q0Z7</accession>
<dbReference type="InterPro" id="IPR011701">
    <property type="entry name" value="MFS"/>
</dbReference>
<keyword evidence="7 9" id="KW-0472">Membrane</keyword>
<dbReference type="Proteomes" id="UP001521931">
    <property type="component" value="Unassembled WGS sequence"/>
</dbReference>
<dbReference type="PANTHER" id="PTHR43271:SF1">
    <property type="entry name" value="INNER MEMBRANE TRANSPORT PROTEIN YNFM"/>
    <property type="match status" value="1"/>
</dbReference>
<evidence type="ECO:0000313" key="11">
    <source>
        <dbReference type="EMBL" id="MCG7320960.1"/>
    </source>
</evidence>